<keyword evidence="2" id="KW-0808">Transferase</keyword>
<dbReference type="RefSeq" id="WP_123091755.1">
    <property type="nucleotide sequence ID" value="NZ_CP044548.2"/>
</dbReference>
<dbReference type="Proteomes" id="UP000271708">
    <property type="component" value="Chromosome"/>
</dbReference>
<evidence type="ECO:0000259" key="1">
    <source>
        <dbReference type="Pfam" id="PF13649"/>
    </source>
</evidence>
<dbReference type="PANTHER" id="PTHR43591">
    <property type="entry name" value="METHYLTRANSFERASE"/>
    <property type="match status" value="1"/>
</dbReference>
<name>A0A5P8FM71_9MICO</name>
<evidence type="ECO:0000313" key="3">
    <source>
        <dbReference type="Proteomes" id="UP000271708"/>
    </source>
</evidence>
<dbReference type="AlphaFoldDB" id="A0A5P8FM71"/>
<dbReference type="CDD" id="cd02440">
    <property type="entry name" value="AdoMet_MTases"/>
    <property type="match status" value="1"/>
</dbReference>
<reference evidence="2 3" key="1">
    <citation type="submission" date="2019-09" db="EMBL/GenBank/DDBJ databases">
        <title>Complete Genome Sequence of Janibacter melonis M714 with both human health impact and industrial applications.</title>
        <authorList>
            <person name="Jin M."/>
            <person name="Zhao Q.R."/>
        </authorList>
    </citation>
    <scope>NUCLEOTIDE SEQUENCE [LARGE SCALE GENOMIC DNA]</scope>
    <source>
        <strain evidence="2 3">M714</strain>
    </source>
</reference>
<organism evidence="2 3">
    <name type="scientific">Janibacter melonis</name>
    <dbReference type="NCBI Taxonomy" id="262209"/>
    <lineage>
        <taxon>Bacteria</taxon>
        <taxon>Bacillati</taxon>
        <taxon>Actinomycetota</taxon>
        <taxon>Actinomycetes</taxon>
        <taxon>Micrococcales</taxon>
        <taxon>Intrasporangiaceae</taxon>
        <taxon>Janibacter</taxon>
    </lineage>
</organism>
<protein>
    <submittedName>
        <fullName evidence="2">Methyltransferase domain-containing protein</fullName>
    </submittedName>
</protein>
<proteinExistence type="predicted"/>
<dbReference type="InterPro" id="IPR029063">
    <property type="entry name" value="SAM-dependent_MTases_sf"/>
</dbReference>
<dbReference type="KEGG" id="jme:EEW87_007335"/>
<keyword evidence="2" id="KW-0489">Methyltransferase</keyword>
<dbReference type="GO" id="GO:0008168">
    <property type="term" value="F:methyltransferase activity"/>
    <property type="evidence" value="ECO:0007669"/>
    <property type="project" value="UniProtKB-KW"/>
</dbReference>
<gene>
    <name evidence="2" type="ORF">EEW87_007335</name>
</gene>
<accession>A0A5P8FM71</accession>
<dbReference type="GO" id="GO:0032259">
    <property type="term" value="P:methylation"/>
    <property type="evidence" value="ECO:0007669"/>
    <property type="project" value="UniProtKB-KW"/>
</dbReference>
<dbReference type="SUPFAM" id="SSF53335">
    <property type="entry name" value="S-adenosyl-L-methionine-dependent methyltransferases"/>
    <property type="match status" value="1"/>
</dbReference>
<feature type="domain" description="Methyltransferase" evidence="1">
    <location>
        <begin position="63"/>
        <end position="155"/>
    </location>
</feature>
<sequence length="287" mass="30194">MSTIAPDGPAPVDPPAEDADTALKARHRAMWALGDYPAVAREVVAPLGPVLVEAAGVHAGQRVHDVAAGPGTVAIPAARTGAEVVATDLTPELLEAGRAAAEAEGLDIRWVVADAEHLPCDTGEFDVALSCVGVMFAPHHQAVADQLARVVRPGGTIGLLSWTPEGFIGQMFAKMRPYAPPPPAGSQPPPLWGHLDHVRDLLGDRAEITTAVQQDLVVDRFAGPQDFLDLFKSSYGPTIAVYRALGEGSERAAALDAELIGLVERFDVGDGTTVLPWEYLLVTATCR</sequence>
<dbReference type="InterPro" id="IPR041698">
    <property type="entry name" value="Methyltransf_25"/>
</dbReference>
<dbReference type="PANTHER" id="PTHR43591:SF24">
    <property type="entry name" value="2-METHOXY-6-POLYPRENYL-1,4-BENZOQUINOL METHYLASE, MITOCHONDRIAL"/>
    <property type="match status" value="1"/>
</dbReference>
<dbReference type="Pfam" id="PF13649">
    <property type="entry name" value="Methyltransf_25"/>
    <property type="match status" value="1"/>
</dbReference>
<dbReference type="EMBL" id="CP044548">
    <property type="protein sequence ID" value="QFQ30170.2"/>
    <property type="molecule type" value="Genomic_DNA"/>
</dbReference>
<dbReference type="Gene3D" id="3.40.50.150">
    <property type="entry name" value="Vaccinia Virus protein VP39"/>
    <property type="match status" value="1"/>
</dbReference>
<evidence type="ECO:0000313" key="2">
    <source>
        <dbReference type="EMBL" id="QFQ30170.2"/>
    </source>
</evidence>
<dbReference type="GeneID" id="59160969"/>